<feature type="compositionally biased region" description="Basic and acidic residues" evidence="1">
    <location>
        <begin position="156"/>
        <end position="172"/>
    </location>
</feature>
<dbReference type="Proteomes" id="UP000002036">
    <property type="component" value="Chromosome H"/>
</dbReference>
<evidence type="ECO:0000259" key="2">
    <source>
        <dbReference type="Pfam" id="PF08729"/>
    </source>
</evidence>
<accession>C5E2P7</accession>
<dbReference type="GeneID" id="8294486"/>
<evidence type="ECO:0000313" key="4">
    <source>
        <dbReference type="Proteomes" id="UP000002036"/>
    </source>
</evidence>
<dbReference type="FunCoup" id="C5E2P7">
    <property type="interactions" value="179"/>
</dbReference>
<evidence type="ECO:0000313" key="3">
    <source>
        <dbReference type="EMBL" id="CAR30308.1"/>
    </source>
</evidence>
<dbReference type="RefSeq" id="XP_002556170.1">
    <property type="nucleotide sequence ID" value="XM_002556124.1"/>
</dbReference>
<dbReference type="Pfam" id="PF08729">
    <property type="entry name" value="HUN"/>
    <property type="match status" value="1"/>
</dbReference>
<feature type="region of interest" description="Disordered" evidence="1">
    <location>
        <begin position="113"/>
        <end position="382"/>
    </location>
</feature>
<dbReference type="InParanoid" id="C5E2P7"/>
<dbReference type="EMBL" id="CU928180">
    <property type="protein sequence ID" value="CAR30308.1"/>
    <property type="molecule type" value="Genomic_DNA"/>
</dbReference>
<feature type="compositionally biased region" description="Basic and acidic residues" evidence="1">
    <location>
        <begin position="192"/>
        <end position="206"/>
    </location>
</feature>
<dbReference type="OMA" id="MDGDVPM"/>
<dbReference type="KEGG" id="lth:KLTH0H06688g"/>
<feature type="compositionally biased region" description="Polar residues" evidence="1">
    <location>
        <begin position="136"/>
        <end position="147"/>
    </location>
</feature>
<feature type="compositionally biased region" description="Low complexity" evidence="1">
    <location>
        <begin position="113"/>
        <end position="122"/>
    </location>
</feature>
<evidence type="ECO:0000256" key="1">
    <source>
        <dbReference type="SAM" id="MobiDB-lite"/>
    </source>
</evidence>
<dbReference type="HOGENOM" id="CLU_023932_0_0_1"/>
<feature type="compositionally biased region" description="Polar residues" evidence="1">
    <location>
        <begin position="1"/>
        <end position="13"/>
    </location>
</feature>
<dbReference type="STRING" id="559295.C5E2P7"/>
<proteinExistence type="predicted"/>
<feature type="compositionally biased region" description="Low complexity" evidence="1">
    <location>
        <begin position="14"/>
        <end position="24"/>
    </location>
</feature>
<dbReference type="InterPro" id="IPR014840">
    <property type="entry name" value="HRD"/>
</dbReference>
<dbReference type="OrthoDB" id="5576775at2759"/>
<feature type="compositionally biased region" description="Acidic residues" evidence="1">
    <location>
        <begin position="431"/>
        <end position="458"/>
    </location>
</feature>
<gene>
    <name evidence="3" type="ordered locus">KLTH0H06688g</name>
</gene>
<feature type="compositionally biased region" description="Basic and acidic residues" evidence="1">
    <location>
        <begin position="243"/>
        <end position="265"/>
    </location>
</feature>
<sequence>MELAKNRTSVRNHSPSPHGGSSIPLLSLLSGDSAIVKSDPETCQAALLNSARVRVSSLLSSDNSIEQERITAPKIILPTQKVATNTTTEPDTPGFLFARTSSPVTGLLKLSNSSLNRSQSTLGPSTPPKPAPVAVKTTSLPVANSKSTTKKPASKRNTESTKKAKTDADNKKNTPSSDAKLQKAAPARRSNKAKESKTKANEKEAKPNNIIIEDMQKLNTTPEASKDNKSPEQENTAKAGSTQKEEKPLEPKKETKPNESKKDVKSAGPKKALKSNEPKKEPKVSEVKKEVDAKGPPKDTKSKDSKSNAKDETKKEAKPSKRSSTATKKKDPTPQPQKKSNDAKASQNTPKVLLPPPPLKSPSVLDPLDKGKNPDNQEEPVILIDVPLYSVESNSYMDENGQVVFNFCKLVHDEFGQSSKAKRNLASELQGGEEEDEDAIEVEDDDGVEEDDDDEMDLDDKAPPSAASVASPKKKSHPMKGRSLIGKYDIEDPFIDDSELLWEEQRVATKDGFFVYFGPLIEKGQYASFERVNGTMKRGGIKYSK</sequence>
<dbReference type="eggNOG" id="ENOG502RG9A">
    <property type="taxonomic scope" value="Eukaryota"/>
</dbReference>
<feature type="compositionally biased region" description="Polar residues" evidence="1">
    <location>
        <begin position="233"/>
        <end position="242"/>
    </location>
</feature>
<keyword evidence="4" id="KW-1185">Reference proteome</keyword>
<feature type="domain" description="Hpc2-related" evidence="2">
    <location>
        <begin position="483"/>
        <end position="519"/>
    </location>
</feature>
<protein>
    <submittedName>
        <fullName evidence="3">KLTH0H06688p</fullName>
    </submittedName>
</protein>
<feature type="region of interest" description="Disordered" evidence="1">
    <location>
        <begin position="1"/>
        <end position="24"/>
    </location>
</feature>
<feature type="region of interest" description="Disordered" evidence="1">
    <location>
        <begin position="419"/>
        <end position="482"/>
    </location>
</feature>
<reference evidence="3 4" key="1">
    <citation type="journal article" date="2009" name="Genome Res.">
        <title>Comparative genomics of protoploid Saccharomycetaceae.</title>
        <authorList>
            <consortium name="The Genolevures Consortium"/>
            <person name="Souciet J.-L."/>
            <person name="Dujon B."/>
            <person name="Gaillardin C."/>
            <person name="Johnston M."/>
            <person name="Baret P.V."/>
            <person name="Cliften P."/>
            <person name="Sherman D.J."/>
            <person name="Weissenbach J."/>
            <person name="Westhof E."/>
            <person name="Wincker P."/>
            <person name="Jubin C."/>
            <person name="Poulain J."/>
            <person name="Barbe V."/>
            <person name="Segurens B."/>
            <person name="Artiguenave F."/>
            <person name="Anthouard V."/>
            <person name="Vacherie B."/>
            <person name="Val M.-E."/>
            <person name="Fulton R.S."/>
            <person name="Minx P."/>
            <person name="Wilson R."/>
            <person name="Durrens P."/>
            <person name="Jean G."/>
            <person name="Marck C."/>
            <person name="Martin T."/>
            <person name="Nikolski M."/>
            <person name="Rolland T."/>
            <person name="Seret M.-L."/>
            <person name="Casaregola S."/>
            <person name="Despons L."/>
            <person name="Fairhead C."/>
            <person name="Fischer G."/>
            <person name="Lafontaine I."/>
            <person name="Leh V."/>
            <person name="Lemaire M."/>
            <person name="de Montigny J."/>
            <person name="Neuveglise C."/>
            <person name="Thierry A."/>
            <person name="Blanc-Lenfle I."/>
            <person name="Bleykasten C."/>
            <person name="Diffels J."/>
            <person name="Fritsch E."/>
            <person name="Frangeul L."/>
            <person name="Goeffon A."/>
            <person name="Jauniaux N."/>
            <person name="Kachouri-Lafond R."/>
            <person name="Payen C."/>
            <person name="Potier S."/>
            <person name="Pribylova L."/>
            <person name="Ozanne C."/>
            <person name="Richard G.-F."/>
            <person name="Sacerdot C."/>
            <person name="Straub M.-L."/>
            <person name="Talla E."/>
        </authorList>
    </citation>
    <scope>NUCLEOTIDE SEQUENCE [LARGE SCALE GENOMIC DNA]</scope>
    <source>
        <strain evidence="4">ATCC 56472 / CBS 6340 / NRRL Y-8284</strain>
    </source>
</reference>
<dbReference type="AlphaFoldDB" id="C5E2P7"/>
<name>C5E2P7_LACTC</name>
<feature type="compositionally biased region" description="Basic and acidic residues" evidence="1">
    <location>
        <begin position="274"/>
        <end position="319"/>
    </location>
</feature>
<organism evidence="3 4">
    <name type="scientific">Lachancea thermotolerans (strain ATCC 56472 / CBS 6340 / NRRL Y-8284)</name>
    <name type="common">Yeast</name>
    <name type="synonym">Kluyveromyces thermotolerans</name>
    <dbReference type="NCBI Taxonomy" id="559295"/>
    <lineage>
        <taxon>Eukaryota</taxon>
        <taxon>Fungi</taxon>
        <taxon>Dikarya</taxon>
        <taxon>Ascomycota</taxon>
        <taxon>Saccharomycotina</taxon>
        <taxon>Saccharomycetes</taxon>
        <taxon>Saccharomycetales</taxon>
        <taxon>Saccharomycetaceae</taxon>
        <taxon>Lachancea</taxon>
    </lineage>
</organism>